<proteinExistence type="predicted"/>
<evidence type="ECO:0000313" key="2">
    <source>
        <dbReference type="EMBL" id="CDJ56449.1"/>
    </source>
</evidence>
<dbReference type="Pfam" id="PF10211">
    <property type="entry name" value="Ax_dynein_light"/>
    <property type="match status" value="1"/>
</dbReference>
<dbReference type="OrthoDB" id="330092at2759"/>
<keyword evidence="1" id="KW-0175">Coiled coil</keyword>
<reference evidence="2" key="1">
    <citation type="submission" date="2013-10" db="EMBL/GenBank/DDBJ databases">
        <title>Genomic analysis of the causative agents of coccidiosis in chickens.</title>
        <authorList>
            <person name="Reid A.J."/>
            <person name="Blake D."/>
            <person name="Billington K."/>
            <person name="Browne H."/>
            <person name="Dunn M."/>
            <person name="Hung S."/>
            <person name="Kawahara F."/>
            <person name="Miranda-Saavedra D."/>
            <person name="Mourier T."/>
            <person name="Nagra H."/>
            <person name="Otto T.D."/>
            <person name="Rawlings N."/>
            <person name="Sanchez A."/>
            <person name="Sanders M."/>
            <person name="Subramaniam C."/>
            <person name="Tay Y."/>
            <person name="Dear P."/>
            <person name="Doerig C."/>
            <person name="Gruber A."/>
            <person name="Parkinson J."/>
            <person name="Shirley M."/>
            <person name="Wan K.L."/>
            <person name="Berriman M."/>
            <person name="Tomley F."/>
            <person name="Pain A."/>
        </authorList>
    </citation>
    <scope>NUCLEOTIDE SEQUENCE [LARGE SCALE GENOMIC DNA]</scope>
    <source>
        <strain evidence="2">Weybridge</strain>
    </source>
</reference>
<dbReference type="RefSeq" id="XP_013333100.1">
    <property type="nucleotide sequence ID" value="XM_013477646.1"/>
</dbReference>
<dbReference type="PANTHER" id="PTHR13183:SF2">
    <property type="entry name" value="ARM LIGHT CHAIN, AXONEMAL, PUTATIVE-RELATED"/>
    <property type="match status" value="1"/>
</dbReference>
<dbReference type="GO" id="GO:0045504">
    <property type="term" value="F:dynein heavy chain binding"/>
    <property type="evidence" value="ECO:0007669"/>
    <property type="project" value="TreeGrafter"/>
</dbReference>
<dbReference type="VEuPathDB" id="ToxoDB:EMWEY_00003130"/>
<dbReference type="EMBL" id="HG718947">
    <property type="protein sequence ID" value="CDJ56449.1"/>
    <property type="molecule type" value="Genomic_DNA"/>
</dbReference>
<evidence type="ECO:0000256" key="1">
    <source>
        <dbReference type="ARBA" id="ARBA00023054"/>
    </source>
</evidence>
<gene>
    <name evidence="2" type="ORF">EMWEY_00003130</name>
</gene>
<name>U6M1W0_EIMMA</name>
<dbReference type="GeneID" id="25334299"/>
<reference evidence="2" key="2">
    <citation type="submission" date="2013-10" db="EMBL/GenBank/DDBJ databases">
        <authorList>
            <person name="Aslett M."/>
        </authorList>
    </citation>
    <scope>NUCLEOTIDE SEQUENCE [LARGE SCALE GENOMIC DNA]</scope>
    <source>
        <strain evidence="2">Weybridge</strain>
    </source>
</reference>
<organism evidence="2 3">
    <name type="scientific">Eimeria maxima</name>
    <name type="common">Coccidian parasite</name>
    <dbReference type="NCBI Taxonomy" id="5804"/>
    <lineage>
        <taxon>Eukaryota</taxon>
        <taxon>Sar</taxon>
        <taxon>Alveolata</taxon>
        <taxon>Apicomplexa</taxon>
        <taxon>Conoidasida</taxon>
        <taxon>Coccidia</taxon>
        <taxon>Eucoccidiorida</taxon>
        <taxon>Eimeriorina</taxon>
        <taxon>Eimeriidae</taxon>
        <taxon>Eimeria</taxon>
    </lineage>
</organism>
<dbReference type="Proteomes" id="UP000030763">
    <property type="component" value="Unassembled WGS sequence"/>
</dbReference>
<evidence type="ECO:0000313" key="3">
    <source>
        <dbReference type="Proteomes" id="UP000030763"/>
    </source>
</evidence>
<accession>U6M1W0</accession>
<dbReference type="PANTHER" id="PTHR13183">
    <property type="entry name" value="AXONEMAL INNER ARM DYNEIN LIGHT CHAIN 28"/>
    <property type="match status" value="1"/>
</dbReference>
<dbReference type="GO" id="GO:0005930">
    <property type="term" value="C:axoneme"/>
    <property type="evidence" value="ECO:0007669"/>
    <property type="project" value="TreeGrafter"/>
</dbReference>
<protein>
    <submittedName>
        <fullName evidence="2">33 kDa dynein arm light chain, axonemal, putative</fullName>
    </submittedName>
</protein>
<dbReference type="AlphaFoldDB" id="U6M1W0"/>
<sequence>MRNGAARQTRACANGAAEGQPVCSCGDRFEYGALQVRYGPSVEISADSPEAAAILSDGYNAESRDTQAVVERLRREAQGSRVPVETVLDALFPPIVWREGDRLFVQHVSTAAADRVDVLKTREDLDVQLLERRASETGVCACRYDAILQCFDELIRQVAILCPERALLLLRVKDEIKLTISALEVLCKSSIGFSALKQIQSHATDSDVTQEQASASLEVPL</sequence>
<keyword evidence="3" id="KW-1185">Reference proteome</keyword>
<dbReference type="InterPro" id="IPR019347">
    <property type="entry name" value="Axonemal_dynein_light_chain"/>
</dbReference>